<reference evidence="1" key="2">
    <citation type="submission" date="2015-02" db="UniProtKB">
        <authorList>
            <consortium name="EnsemblMetazoa"/>
        </authorList>
    </citation>
    <scope>IDENTIFICATION</scope>
</reference>
<organism evidence="1 2">
    <name type="scientific">Strigamia maritima</name>
    <name type="common">European centipede</name>
    <name type="synonym">Geophilus maritimus</name>
    <dbReference type="NCBI Taxonomy" id="126957"/>
    <lineage>
        <taxon>Eukaryota</taxon>
        <taxon>Metazoa</taxon>
        <taxon>Ecdysozoa</taxon>
        <taxon>Arthropoda</taxon>
        <taxon>Myriapoda</taxon>
        <taxon>Chilopoda</taxon>
        <taxon>Pleurostigmophora</taxon>
        <taxon>Geophilomorpha</taxon>
        <taxon>Linotaeniidae</taxon>
        <taxon>Strigamia</taxon>
    </lineage>
</organism>
<dbReference type="Proteomes" id="UP000014500">
    <property type="component" value="Unassembled WGS sequence"/>
</dbReference>
<dbReference type="EMBL" id="AFFK01022209">
    <property type="status" value="NOT_ANNOTATED_CDS"/>
    <property type="molecule type" value="Genomic_DNA"/>
</dbReference>
<name>T1J938_STRMM</name>
<dbReference type="EnsemblMetazoa" id="SMAR010229-RA">
    <property type="protein sequence ID" value="SMAR010229-PA"/>
    <property type="gene ID" value="SMAR010229"/>
</dbReference>
<protein>
    <submittedName>
        <fullName evidence="1">Uncharacterized protein</fullName>
    </submittedName>
</protein>
<reference evidence="2" key="1">
    <citation type="submission" date="2011-05" db="EMBL/GenBank/DDBJ databases">
        <authorList>
            <person name="Richards S.R."/>
            <person name="Qu J."/>
            <person name="Jiang H."/>
            <person name="Jhangiani S.N."/>
            <person name="Agravi P."/>
            <person name="Goodspeed R."/>
            <person name="Gross S."/>
            <person name="Mandapat C."/>
            <person name="Jackson L."/>
            <person name="Mathew T."/>
            <person name="Pu L."/>
            <person name="Thornton R."/>
            <person name="Saada N."/>
            <person name="Wilczek-Boney K.B."/>
            <person name="Lee S."/>
            <person name="Kovar C."/>
            <person name="Wu Y."/>
            <person name="Scherer S.E."/>
            <person name="Worley K.C."/>
            <person name="Muzny D.M."/>
            <person name="Gibbs R."/>
        </authorList>
    </citation>
    <scope>NUCLEOTIDE SEQUENCE</scope>
    <source>
        <strain evidence="2">Brora</strain>
    </source>
</reference>
<accession>T1J938</accession>
<proteinExistence type="predicted"/>
<dbReference type="HOGENOM" id="CLU_248163_0_0_1"/>
<sequence>IKSDRFTGTGKTNLELIIKLLSGLTAAFKDFNVNGIEVGSPSTTPAVTIEIEFQLSQNQKGGIETIENSFGNVSITLKNLLQEADAKDKPEIEKIQTVITEIITELTKTPFTTEGQLETTLKDVVTKINSVGSEVTALIKSDRFTGTGKTNLELIIKLLSGLTAAFKDFNVNGIEVGSPSTTPAVTIEIEFQLSQNQKGGIETIENSFGNVSITLKNLLQEADAKDKPEIEKIQTVITEIITELTKTPFTTEGQLETTLKDVVTKINSVGSEVTALIKSDRFTGTGKTNLELIIKLLSGLTAAFKDFNVNGIEVGSPSTTPAVTIEIEFQLSQNQKGGIETIENSFGNISITLKNLLQEADAKDKPEIEKIQTVITEIITELTKTPFTTEGQLETTLKDVVTKINSAGNEVTALIKSDRFTGTGKTNLQLIINLLSGLTAAFKDFNVDGIRVSPTDPNAQICKELGLSCDKDGNAEINLKFGFVITESIKSFVNELGTVLNSVVKLFEQLESSGNTGDKTTTDAILEDVRQIVKLCNGTFQTIDQMKTVVTELTVLINRILANAKKLESSVDASSKADLETLIKNLNDWSASIGKIQYPQVGPTTPAVTIQIKFQISQNQKGGIETIENTFDNISIALKNLLQGADAKDKPDIVKIQTVITEIITELTKTPFITEGQLETTLKDVVKKINSAGNEVTALIKSDRFNGTEKTNLQFIIDLLSGLTAAFKDFNVDGIEVGPGPTTPAVKIQIKFRMSENQKDGIEKIENIFGNVSITLKNLLQGADAKDKPDIEKIQTVITKIITELTKTVFINEGQLKITLFKDVPIINKLVDDLNKMIKTGGFKGESLNYLNILIRYLLSLREPFIDLGVSGITQGNRDVDFGISFNTTVETKRNVELVHIRLNAISDDLDKIAANKDLKDNKQVTEIIQNIKKILTNLGKTFTSDVELKTALKAEVQNFNGVIDKLENLIKTGGFKGDSLNYLKILLRYLANLAKPFSDLGASGIKSGGDVGFGISFNTTVETQRNVELVHVRLNAISDDLDKIAANKDLKDNKQVTEIIQNIKKIFTNLGKTFTSDVELKTALKTEVPNFNGVIDKLENLIKTGGFKRDSLNYLKILLRYLANLAKPFSDLGASGIISVEGDVGFGISFNTTVETKRNVELVHVRLNAISDDLDEIAANKDLKDNKQVTEIIQNIKKIFTNLGKTFNSDVELKTALTTEVPNFNGVIDKLEDLIETGEFKGDSLNYLKILLQYLGNLAKPFSDLGAPGIKPVTVKGNNKIELNFNVSSETKRSVYLINFGFSKINIYLQSLLNNPVLKNNKEVQDLVKSIQSIRKNLEISYTSLIDLKSGLTKSVSPINNVIDDLRKLIKSGKITGRDLYILKLILSRFVLLAKPYSKLDVSGINGQEDNDDYGEIKLNFKASSEIEAYVDAINILLEQTTDLFDTLLKNSDDKDKTNLKDIETSIQKLRSSLSKTKYNSESDLKTKLTSQTSNINDIISRIDKSINSKD</sequence>
<keyword evidence="2" id="KW-1185">Reference proteome</keyword>
<evidence type="ECO:0000313" key="2">
    <source>
        <dbReference type="Proteomes" id="UP000014500"/>
    </source>
</evidence>
<evidence type="ECO:0000313" key="1">
    <source>
        <dbReference type="EnsemblMetazoa" id="SMAR010229-PA"/>
    </source>
</evidence>